<gene>
    <name evidence="1" type="primary">28951353</name>
</gene>
<dbReference type="VEuPathDB" id="FungiDB:FOXG_09832"/>
<reference evidence="1" key="2">
    <citation type="submission" date="2025-08" db="UniProtKB">
        <authorList>
            <consortium name="EnsemblFungi"/>
        </authorList>
    </citation>
    <scope>IDENTIFICATION</scope>
    <source>
        <strain evidence="1">4287 / CBS 123668 / FGSC 9935 / NRRL 34936</strain>
    </source>
</reference>
<accession>A0A0D2Y0P2</accession>
<sequence>MSSPMACHVRTWPSDGLVLRLGYWKQEETNNITHGTRFLPRNGLFGAEQPTQREARHSSDLEEDSYGTDIDRIWNMYLVNWYIIFTTTMGIVLLVVAAYAWAMGLILQPFRLTSMLLGTLQRAIAFSLLPALAYGLFHQTSLAADVYTRTMIPIQNMASPLSEEDHHRIFGPGHETLKGATAANSMLLDYLTPNVIGCID</sequence>
<dbReference type="AlphaFoldDB" id="A0A0D2Y0P2"/>
<evidence type="ECO:0000313" key="2">
    <source>
        <dbReference type="Proteomes" id="UP000002489"/>
    </source>
</evidence>
<reference evidence="2" key="1">
    <citation type="journal article" date="2012" name="Mol. Plant Microbe Interact.">
        <title>A highly conserved effector in Fusarium oxysporum is required for full virulence on Arabidopsis.</title>
        <authorList>
            <person name="Thatcher L.F."/>
            <person name="Gardiner D.M."/>
            <person name="Kazan K."/>
            <person name="Manners J."/>
        </authorList>
    </citation>
    <scope>NUCLEOTIDE SEQUENCE [LARGE SCALE GENOMIC DNA]</scope>
    <source>
        <strain evidence="2">Fo5176</strain>
    </source>
</reference>
<dbReference type="EnsemblFungi" id="FOXG_09832T0">
    <property type="protein sequence ID" value="FOXG_09832P0"/>
    <property type="gene ID" value="FOXG_09832"/>
</dbReference>
<organism evidence="1 2">
    <name type="scientific">Fusarium oxysporum (strain Fo5176)</name>
    <name type="common">Fusarium vascular wilt</name>
    <dbReference type="NCBI Taxonomy" id="660025"/>
    <lineage>
        <taxon>Eukaryota</taxon>
        <taxon>Fungi</taxon>
        <taxon>Dikarya</taxon>
        <taxon>Ascomycota</taxon>
        <taxon>Pezizomycotina</taxon>
        <taxon>Sordariomycetes</taxon>
        <taxon>Hypocreomycetidae</taxon>
        <taxon>Hypocreales</taxon>
        <taxon>Nectriaceae</taxon>
        <taxon>Fusarium</taxon>
        <taxon>Fusarium oxysporum species complex</taxon>
    </lineage>
</organism>
<dbReference type="Proteomes" id="UP000002489">
    <property type="component" value="Unassembled WGS sequence"/>
</dbReference>
<proteinExistence type="predicted"/>
<protein>
    <submittedName>
        <fullName evidence="1">Uncharacterized protein</fullName>
    </submittedName>
</protein>
<name>A0A0D2Y0P2_FUSOF</name>
<evidence type="ECO:0000313" key="1">
    <source>
        <dbReference type="EnsemblFungi" id="FOXG_09832P0"/>
    </source>
</evidence>